<dbReference type="EMBL" id="CAJHIT010000006">
    <property type="protein sequence ID" value="CAD6502677.1"/>
    <property type="molecule type" value="Genomic_DNA"/>
</dbReference>
<dbReference type="PANTHER" id="PTHR38248:SF2">
    <property type="entry name" value="FUNK1 11"/>
    <property type="match status" value="1"/>
</dbReference>
<evidence type="ECO:0000313" key="2">
    <source>
        <dbReference type="EMBL" id="CAD6502677.1"/>
    </source>
</evidence>
<organism evidence="2 3">
    <name type="scientific">Blumeria graminis f. sp. triticale</name>
    <dbReference type="NCBI Taxonomy" id="1689686"/>
    <lineage>
        <taxon>Eukaryota</taxon>
        <taxon>Fungi</taxon>
        <taxon>Dikarya</taxon>
        <taxon>Ascomycota</taxon>
        <taxon>Pezizomycotina</taxon>
        <taxon>Leotiomycetes</taxon>
        <taxon>Erysiphales</taxon>
        <taxon>Erysiphaceae</taxon>
        <taxon>Blumeria</taxon>
    </lineage>
</organism>
<evidence type="ECO:0000259" key="1">
    <source>
        <dbReference type="Pfam" id="PF17667"/>
    </source>
</evidence>
<gene>
    <name evidence="2" type="ORF">BGTH12_LOCUS4035</name>
</gene>
<dbReference type="AlphaFoldDB" id="A0A9W4D2E3"/>
<dbReference type="Pfam" id="PF17667">
    <property type="entry name" value="Pkinase_fungal"/>
    <property type="match status" value="1"/>
</dbReference>
<protein>
    <submittedName>
        <fullName evidence="2">BgTH12-05267</fullName>
    </submittedName>
</protein>
<reference evidence="2" key="1">
    <citation type="submission" date="2020-10" db="EMBL/GenBank/DDBJ databases">
        <authorList>
            <person name="Muller C M."/>
        </authorList>
    </citation>
    <scope>NUCLEOTIDE SEQUENCE</scope>
    <source>
        <strain evidence="2">THUN-12</strain>
    </source>
</reference>
<evidence type="ECO:0000313" key="3">
    <source>
        <dbReference type="Proteomes" id="UP000683417"/>
    </source>
</evidence>
<sequence>MNKAELRTWFYTFFDRYLKQFTFPHESNMSESTFICTPKNSIARVKFYHTTHLNQLEGAKSRQKLNFFIEDADLVGGNKHHWRDIRVVGEFTKSAGLIVVKFHQLTRYIREIFYAQPLRRFVRGFVVHKLHAEFWVVDRSGAYSSGEISLIESEEKLVRAISSYMFMSDEELGLDTTIFRKDGQSFITIREGDEPVDNEIEIMPELIYRPETIVSQANLCHRTKDDMFTVKFSWGLGAERSEIDYLKLAKPVNGVVNLVWGTVLNEVETHRAGLDFSKAFKVSIKNNKWCLYKGLQNEPQTTPGYFRKRKLTLAILSPIGRPLKSSRSLREFLN</sequence>
<proteinExistence type="predicted"/>
<name>A0A9W4D2E3_BLUGR</name>
<accession>A0A9W4D2E3</accession>
<dbReference type="Proteomes" id="UP000683417">
    <property type="component" value="Unassembled WGS sequence"/>
</dbReference>
<feature type="domain" description="Fungal-type protein kinase" evidence="1">
    <location>
        <begin position="76"/>
        <end position="333"/>
    </location>
</feature>
<dbReference type="PANTHER" id="PTHR38248">
    <property type="entry name" value="FUNK1 6"/>
    <property type="match status" value="1"/>
</dbReference>
<dbReference type="InterPro" id="IPR040976">
    <property type="entry name" value="Pkinase_fungal"/>
</dbReference>
<comment type="caution">
    <text evidence="2">The sequence shown here is derived from an EMBL/GenBank/DDBJ whole genome shotgun (WGS) entry which is preliminary data.</text>
</comment>